<evidence type="ECO:0000313" key="2">
    <source>
        <dbReference type="Proteomes" id="UP001501495"/>
    </source>
</evidence>
<dbReference type="Proteomes" id="UP001501495">
    <property type="component" value="Unassembled WGS sequence"/>
</dbReference>
<comment type="caution">
    <text evidence="1">The sequence shown here is derived from an EMBL/GenBank/DDBJ whole genome shotgun (WGS) entry which is preliminary data.</text>
</comment>
<accession>A0ABP7XG91</accession>
<organism evidence="1 2">
    <name type="scientific">Nocardioides fonticola</name>
    <dbReference type="NCBI Taxonomy" id="450363"/>
    <lineage>
        <taxon>Bacteria</taxon>
        <taxon>Bacillati</taxon>
        <taxon>Actinomycetota</taxon>
        <taxon>Actinomycetes</taxon>
        <taxon>Propionibacteriales</taxon>
        <taxon>Nocardioidaceae</taxon>
        <taxon>Nocardioides</taxon>
    </lineage>
</organism>
<reference evidence="2" key="1">
    <citation type="journal article" date="2019" name="Int. J. Syst. Evol. Microbiol.">
        <title>The Global Catalogue of Microorganisms (GCM) 10K type strain sequencing project: providing services to taxonomists for standard genome sequencing and annotation.</title>
        <authorList>
            <consortium name="The Broad Institute Genomics Platform"/>
            <consortium name="The Broad Institute Genome Sequencing Center for Infectious Disease"/>
            <person name="Wu L."/>
            <person name="Ma J."/>
        </authorList>
    </citation>
    <scope>NUCLEOTIDE SEQUENCE [LARGE SCALE GENOMIC DNA]</scope>
    <source>
        <strain evidence="2">JCM 16703</strain>
    </source>
</reference>
<sequence length="99" mass="10927">MRIPHSVRIADPRGLDQLLVSLLNEPEQHLSSALQPTAPENRVQLNHDDLKRATLTGGPHIWNDADGAPWVTVVYEVVPTPEPLSPVMAGRRPNLEGAW</sequence>
<evidence type="ECO:0000313" key="1">
    <source>
        <dbReference type="EMBL" id="GAA4114775.1"/>
    </source>
</evidence>
<protein>
    <submittedName>
        <fullName evidence="1">Uncharacterized protein</fullName>
    </submittedName>
</protein>
<proteinExistence type="predicted"/>
<name>A0ABP7XG91_9ACTN</name>
<dbReference type="EMBL" id="BAAAZH010000010">
    <property type="protein sequence ID" value="GAA4114775.1"/>
    <property type="molecule type" value="Genomic_DNA"/>
</dbReference>
<keyword evidence="2" id="KW-1185">Reference proteome</keyword>
<dbReference type="RefSeq" id="WP_344732475.1">
    <property type="nucleotide sequence ID" value="NZ_BAAAZH010000010.1"/>
</dbReference>
<gene>
    <name evidence="1" type="ORF">GCM10022215_13100</name>
</gene>